<dbReference type="SUPFAM" id="SSF57997">
    <property type="entry name" value="Tropomyosin"/>
    <property type="match status" value="1"/>
</dbReference>
<accession>Q80FJ0</accession>
<dbReference type="Gene3D" id="1.10.287.1490">
    <property type="match status" value="1"/>
</dbReference>
<name>Q80FJ0_9REOV</name>
<keyword evidence="1" id="KW-0175">Coiled coil</keyword>
<evidence type="ECO:0000256" key="1">
    <source>
        <dbReference type="SAM" id="Coils"/>
    </source>
</evidence>
<protein>
    <submittedName>
        <fullName evidence="2">Sigma-class virus cell attachment protein</fullName>
    </submittedName>
</protein>
<reference evidence="2" key="1">
    <citation type="journal article" date="2004" name="Virology">
        <title>Reptilian reovirus: a new fusogenic orthoreovirus species.</title>
        <authorList>
            <person name="Duncan R."/>
            <person name="Corcoran J."/>
            <person name="Shou J."/>
            <person name="Stoltz D."/>
        </authorList>
    </citation>
    <scope>NUCLEOTIDE SEQUENCE</scope>
</reference>
<feature type="coiled-coil region" evidence="1">
    <location>
        <begin position="30"/>
        <end position="106"/>
    </location>
</feature>
<sequence>MSQPFSDEQRRAIIKLCLAFADGGTSGADVDELIRRMAALEVSLVEIRRDLTVLDGDVASVIRRLQDAEDAITALSNAMQVVQSHIEEIVTQVRKQVEQIAALETAVTQNTKDIDSVRSTVTDLGSLVSAEKVRLDGVARDVSTQGLSITDLQARVAKLEREAEPTSFEWPLRKDAKSGLLSLNWDPWFLETTEIFGLSWAQSGVEMGATTGQGEWHTQSGDYLYTVSLNFKFYRYRSMGAFSLSTGNALLNGPKVELRIPYTTGGTGLEGSDLQNMTPSSTTRFPLTFVTRITVGGSEYTMPITVTIRRISGVDTIVLTPADLPGATSYPCYLRGESIFYYMRARQMT</sequence>
<dbReference type="EMBL" id="AY238887">
    <property type="protein sequence ID" value="AAP03135.1"/>
    <property type="molecule type" value="Genomic_RNA"/>
</dbReference>
<organism evidence="2">
    <name type="scientific">Reptilian orthoreovirus</name>
    <dbReference type="NCBI Taxonomy" id="226613"/>
    <lineage>
        <taxon>Viruses</taxon>
        <taxon>Riboviria</taxon>
        <taxon>Orthornavirae</taxon>
        <taxon>Duplornaviricota</taxon>
        <taxon>Resentoviricetes</taxon>
        <taxon>Reovirales</taxon>
        <taxon>Spinareoviridae</taxon>
        <taxon>Orthoreovirus</taxon>
        <taxon>Orthoreovirus reptilis</taxon>
    </lineage>
</organism>
<evidence type="ECO:0000313" key="2">
    <source>
        <dbReference type="EMBL" id="AAP03135.1"/>
    </source>
</evidence>
<proteinExistence type="predicted"/>